<evidence type="ECO:0000313" key="5">
    <source>
        <dbReference type="EMBL" id="CAF2111479.1"/>
    </source>
</evidence>
<dbReference type="Proteomes" id="UP000663866">
    <property type="component" value="Unassembled WGS sequence"/>
</dbReference>
<evidence type="ECO:0000313" key="9">
    <source>
        <dbReference type="EMBL" id="CAF4217301.1"/>
    </source>
</evidence>
<dbReference type="Proteomes" id="UP000663842">
    <property type="component" value="Unassembled WGS sequence"/>
</dbReference>
<reference evidence="8" key="1">
    <citation type="submission" date="2021-02" db="EMBL/GenBank/DDBJ databases">
        <authorList>
            <person name="Nowell W R."/>
        </authorList>
    </citation>
    <scope>NUCLEOTIDE SEQUENCE</scope>
</reference>
<dbReference type="AlphaFoldDB" id="A0A820BX45"/>
<dbReference type="Proteomes" id="UP000663887">
    <property type="component" value="Unassembled WGS sequence"/>
</dbReference>
<keyword evidence="1" id="KW-1133">Transmembrane helix</keyword>
<dbReference type="EMBL" id="CAJOBF010006209">
    <property type="protein sequence ID" value="CAF4199566.1"/>
    <property type="molecule type" value="Genomic_DNA"/>
</dbReference>
<evidence type="ECO:0000313" key="8">
    <source>
        <dbReference type="EMBL" id="CAF4199566.1"/>
    </source>
</evidence>
<evidence type="ECO:0000313" key="10">
    <source>
        <dbReference type="Proteomes" id="UP000663842"/>
    </source>
</evidence>
<dbReference type="OrthoDB" id="10041345at2759"/>
<dbReference type="EMBL" id="CAJNRG010007017">
    <property type="protein sequence ID" value="CAF2090749.1"/>
    <property type="molecule type" value="Genomic_DNA"/>
</dbReference>
<evidence type="ECO:0000313" key="3">
    <source>
        <dbReference type="EMBL" id="CAF1580047.1"/>
    </source>
</evidence>
<dbReference type="EMBL" id="CAJNRF010009557">
    <property type="protein sequence ID" value="CAF2111479.1"/>
    <property type="molecule type" value="Genomic_DNA"/>
</dbReference>
<keyword evidence="1" id="KW-0812">Transmembrane</keyword>
<keyword evidence="11" id="KW-1185">Reference proteome</keyword>
<dbReference type="Proteomes" id="UP000663856">
    <property type="component" value="Unassembled WGS sequence"/>
</dbReference>
<dbReference type="Proteomes" id="UP000663834">
    <property type="component" value="Unassembled WGS sequence"/>
</dbReference>
<feature type="transmembrane region" description="Helical" evidence="1">
    <location>
        <begin position="104"/>
        <end position="123"/>
    </location>
</feature>
<evidence type="ECO:0000313" key="4">
    <source>
        <dbReference type="EMBL" id="CAF2090749.1"/>
    </source>
</evidence>
<protein>
    <submittedName>
        <fullName evidence="8">Uncharacterized protein</fullName>
    </submittedName>
</protein>
<dbReference type="EMBL" id="CAJNOW010010385">
    <property type="protein sequence ID" value="CAF1580047.1"/>
    <property type="molecule type" value="Genomic_DNA"/>
</dbReference>
<evidence type="ECO:0000313" key="2">
    <source>
        <dbReference type="EMBL" id="CAF1376995.1"/>
    </source>
</evidence>
<evidence type="ECO:0000313" key="7">
    <source>
        <dbReference type="EMBL" id="CAF4032666.1"/>
    </source>
</evidence>
<comment type="caution">
    <text evidence="8">The sequence shown here is derived from an EMBL/GenBank/DDBJ whole genome shotgun (WGS) entry which is preliminary data.</text>
</comment>
<dbReference type="EMBL" id="CAJOBJ010004503">
    <property type="protein sequence ID" value="CAF4002528.1"/>
    <property type="molecule type" value="Genomic_DNA"/>
</dbReference>
<dbReference type="EMBL" id="CAJOBH010005697">
    <property type="protein sequence ID" value="CAF4032666.1"/>
    <property type="molecule type" value="Genomic_DNA"/>
</dbReference>
<proteinExistence type="predicted"/>
<dbReference type="EMBL" id="CAJOBG010007451">
    <property type="protein sequence ID" value="CAF4217301.1"/>
    <property type="molecule type" value="Genomic_DNA"/>
</dbReference>
<dbReference type="Proteomes" id="UP000681967">
    <property type="component" value="Unassembled WGS sequence"/>
</dbReference>
<sequence length="231" mass="26047">MSAVPFGYQRENTIIASTRDVALAYNHTETTNIGNIRATGITVTVPKNYAGRYNFAVDNYNSLPVAEKKKMRGGRFLLRRYILIAFWLLSMIFGGISAVLKPLVVVPIVVSLLYMAISIYNIVIFKKNGSVLHPTLMLHNNDLRGNNEWYTVPIHTRIEDRAALAAVGGDDSAAMSAIREQYTNMKEIKIMVYTERYIRLFTYFPTNTIILHIFVFVVSFMFGVVLAAAVH</sequence>
<accession>A0A820BX45</accession>
<organism evidence="8 10">
    <name type="scientific">Rotaria magnacalcarata</name>
    <dbReference type="NCBI Taxonomy" id="392030"/>
    <lineage>
        <taxon>Eukaryota</taxon>
        <taxon>Metazoa</taxon>
        <taxon>Spiralia</taxon>
        <taxon>Gnathifera</taxon>
        <taxon>Rotifera</taxon>
        <taxon>Eurotatoria</taxon>
        <taxon>Bdelloidea</taxon>
        <taxon>Philodinida</taxon>
        <taxon>Philodinidae</taxon>
        <taxon>Rotaria</taxon>
    </lineage>
</organism>
<dbReference type="Proteomes" id="UP000663855">
    <property type="component" value="Unassembled WGS sequence"/>
</dbReference>
<evidence type="ECO:0000256" key="1">
    <source>
        <dbReference type="SAM" id="Phobius"/>
    </source>
</evidence>
<gene>
    <name evidence="7" type="ORF">BYL167_LOCUS15421</name>
    <name evidence="2" type="ORF">CJN711_LOCUS20741</name>
    <name evidence="6" type="ORF">GIL414_LOCUS11843</name>
    <name evidence="3" type="ORF">KQP761_LOCUS20058</name>
    <name evidence="9" type="ORF">OVN521_LOCUS27239</name>
    <name evidence="8" type="ORF">UXM345_LOCUS27926</name>
    <name evidence="5" type="ORF">WKI299_LOCUS22347</name>
    <name evidence="4" type="ORF">XDN619_LOCUS16550</name>
</gene>
<evidence type="ECO:0000313" key="11">
    <source>
        <dbReference type="Proteomes" id="UP000663866"/>
    </source>
</evidence>
<dbReference type="EMBL" id="CAJNOV010009726">
    <property type="protein sequence ID" value="CAF1376995.1"/>
    <property type="molecule type" value="Genomic_DNA"/>
</dbReference>
<dbReference type="Proteomes" id="UP000681720">
    <property type="component" value="Unassembled WGS sequence"/>
</dbReference>
<evidence type="ECO:0000313" key="6">
    <source>
        <dbReference type="EMBL" id="CAF4002528.1"/>
    </source>
</evidence>
<keyword evidence="1" id="KW-0472">Membrane</keyword>
<feature type="transmembrane region" description="Helical" evidence="1">
    <location>
        <begin position="209"/>
        <end position="230"/>
    </location>
</feature>
<name>A0A820BX45_9BILA</name>
<feature type="transmembrane region" description="Helical" evidence="1">
    <location>
        <begin position="78"/>
        <end position="98"/>
    </location>
</feature>